<evidence type="ECO:0000256" key="1">
    <source>
        <dbReference type="SAM" id="MobiDB-lite"/>
    </source>
</evidence>
<feature type="signal peptide" evidence="2">
    <location>
        <begin position="1"/>
        <end position="28"/>
    </location>
</feature>
<accession>A0A2S7X634</accession>
<reference evidence="4" key="4">
    <citation type="submission" date="2023-01" db="EMBL/GenBank/DDBJ databases">
        <title>Draft genome sequence of Aliivibrio sifiae strain NBRC 105001.</title>
        <authorList>
            <person name="Sun Q."/>
            <person name="Mori K."/>
        </authorList>
    </citation>
    <scope>NUCLEOTIDE SEQUENCE</scope>
    <source>
        <strain evidence="4">NBRC 105001</strain>
    </source>
</reference>
<feature type="compositionally biased region" description="Basic and acidic residues" evidence="1">
    <location>
        <begin position="78"/>
        <end position="87"/>
    </location>
</feature>
<comment type="caution">
    <text evidence="5">The sequence shown here is derived from an EMBL/GenBank/DDBJ whole genome shotgun (WGS) entry which is preliminary data.</text>
</comment>
<dbReference type="EMBL" id="MSCP01000002">
    <property type="protein sequence ID" value="PQJ86767.1"/>
    <property type="molecule type" value="Genomic_DNA"/>
</dbReference>
<reference evidence="7" key="3">
    <citation type="journal article" date="2019" name="Int. J. Syst. Evol. Microbiol.">
        <title>The Global Catalogue of Microorganisms (GCM) 10K type strain sequencing project: providing services to taxonomists for standard genome sequencing and annotation.</title>
        <authorList>
            <consortium name="The Broad Institute Genomics Platform"/>
            <consortium name="The Broad Institute Genome Sequencing Center for Infectious Disease"/>
            <person name="Wu L."/>
            <person name="Ma J."/>
        </authorList>
    </citation>
    <scope>NUCLEOTIDE SEQUENCE [LARGE SCALE GENOMIC DNA]</scope>
    <source>
        <strain evidence="7">NBRC 105001</strain>
    </source>
</reference>
<feature type="chain" id="PRO_5015516859" evidence="2">
    <location>
        <begin position="29"/>
        <end position="138"/>
    </location>
</feature>
<dbReference type="OrthoDB" id="5903529at2"/>
<feature type="compositionally biased region" description="Basic and acidic residues" evidence="1">
    <location>
        <begin position="96"/>
        <end position="105"/>
    </location>
</feature>
<feature type="region of interest" description="Disordered" evidence="1">
    <location>
        <begin position="75"/>
        <end position="105"/>
    </location>
</feature>
<evidence type="ECO:0000256" key="2">
    <source>
        <dbReference type="SAM" id="SignalP"/>
    </source>
</evidence>
<dbReference type="Proteomes" id="UP001156660">
    <property type="component" value="Unassembled WGS sequence"/>
</dbReference>
<proteinExistence type="predicted"/>
<dbReference type="PROSITE" id="PS51257">
    <property type="entry name" value="PROKAR_LIPOPROTEIN"/>
    <property type="match status" value="1"/>
</dbReference>
<gene>
    <name evidence="5" type="ORF">BTO23_11530</name>
    <name evidence="4" type="ORF">GCM10007855_09980</name>
</gene>
<evidence type="ECO:0000313" key="6">
    <source>
        <dbReference type="Proteomes" id="UP000239273"/>
    </source>
</evidence>
<reference evidence="5 6" key="2">
    <citation type="submission" date="2016-12" db="EMBL/GenBank/DDBJ databases">
        <title>Diversity of luminous bacteria.</title>
        <authorList>
            <person name="Yoshizawa S."/>
            <person name="Kogure K."/>
        </authorList>
    </citation>
    <scope>NUCLEOTIDE SEQUENCE [LARGE SCALE GENOMIC DNA]</scope>
    <source>
        <strain evidence="5 6">NBRC 105001</strain>
    </source>
</reference>
<dbReference type="Proteomes" id="UP000239273">
    <property type="component" value="Unassembled WGS sequence"/>
</dbReference>
<evidence type="ECO:0000313" key="5">
    <source>
        <dbReference type="EMBL" id="PQJ86767.1"/>
    </source>
</evidence>
<evidence type="ECO:0000259" key="3">
    <source>
        <dbReference type="Pfam" id="PF13488"/>
    </source>
</evidence>
<evidence type="ECO:0000313" key="4">
    <source>
        <dbReference type="EMBL" id="GLR74124.1"/>
    </source>
</evidence>
<evidence type="ECO:0000313" key="7">
    <source>
        <dbReference type="Proteomes" id="UP001156660"/>
    </source>
</evidence>
<protein>
    <submittedName>
        <fullName evidence="5">Glycine zipper family protein</fullName>
    </submittedName>
</protein>
<sequence>MFFLNNKLKAVLIASTFVVTGCASPAMDAENENAARNRGAVGGALVGATLGAVTGDARLAVKGAAVGGVTGGVAGSMKDLEDSRNSKDVQVLADGHSQDNRSDAEKRLAEFEAEIKIHELEQQFADLEEQNKQDNKES</sequence>
<dbReference type="RefSeq" id="WP_105063573.1">
    <property type="nucleotide sequence ID" value="NZ_BSOU01000002.1"/>
</dbReference>
<dbReference type="EMBL" id="BSOU01000002">
    <property type="protein sequence ID" value="GLR74124.1"/>
    <property type="molecule type" value="Genomic_DNA"/>
</dbReference>
<keyword evidence="7" id="KW-1185">Reference proteome</keyword>
<keyword evidence="2" id="KW-0732">Signal</keyword>
<organism evidence="5 6">
    <name type="scientific">Aliivibrio sifiae</name>
    <dbReference type="NCBI Taxonomy" id="566293"/>
    <lineage>
        <taxon>Bacteria</taxon>
        <taxon>Pseudomonadati</taxon>
        <taxon>Pseudomonadota</taxon>
        <taxon>Gammaproteobacteria</taxon>
        <taxon>Vibrionales</taxon>
        <taxon>Vibrionaceae</taxon>
        <taxon>Aliivibrio</taxon>
    </lineage>
</organism>
<dbReference type="AlphaFoldDB" id="A0A2S7X634"/>
<name>A0A2S7X634_9GAMM</name>
<dbReference type="InterPro" id="IPR039567">
    <property type="entry name" value="Gly-zipper"/>
</dbReference>
<feature type="domain" description="Glycine zipper" evidence="3">
    <location>
        <begin position="39"/>
        <end position="79"/>
    </location>
</feature>
<dbReference type="Pfam" id="PF13488">
    <property type="entry name" value="Gly-zipper_Omp"/>
    <property type="match status" value="1"/>
</dbReference>
<reference evidence="4" key="1">
    <citation type="journal article" date="2014" name="Int. J. Syst. Evol. Microbiol.">
        <title>Complete genome of a new Firmicutes species belonging to the dominant human colonic microbiota ('Ruminococcus bicirculans') reveals two chromosomes and a selective capacity to utilize plant glucans.</title>
        <authorList>
            <consortium name="NISC Comparative Sequencing Program"/>
            <person name="Wegmann U."/>
            <person name="Louis P."/>
            <person name="Goesmann A."/>
            <person name="Henrissat B."/>
            <person name="Duncan S.H."/>
            <person name="Flint H.J."/>
        </authorList>
    </citation>
    <scope>NUCLEOTIDE SEQUENCE</scope>
    <source>
        <strain evidence="4">NBRC 105001</strain>
    </source>
</reference>